<dbReference type="EMBL" id="CP081135">
    <property type="protein sequence ID" value="UEL46252.1"/>
    <property type="molecule type" value="Genomic_DNA"/>
</dbReference>
<keyword evidence="1" id="KW-0472">Membrane</keyword>
<feature type="transmembrane region" description="Helical" evidence="1">
    <location>
        <begin position="123"/>
        <end position="147"/>
    </location>
</feature>
<keyword evidence="3" id="KW-1185">Reference proteome</keyword>
<feature type="transmembrane region" description="Helical" evidence="1">
    <location>
        <begin position="54"/>
        <end position="74"/>
    </location>
</feature>
<feature type="transmembrane region" description="Helical" evidence="1">
    <location>
        <begin position="9"/>
        <end position="34"/>
    </location>
</feature>
<feature type="transmembrane region" description="Helical" evidence="1">
    <location>
        <begin position="81"/>
        <end position="103"/>
    </location>
</feature>
<organism evidence="2 3">
    <name type="scientific">Terrisporobacter hibernicus</name>
    <dbReference type="NCBI Taxonomy" id="2813371"/>
    <lineage>
        <taxon>Bacteria</taxon>
        <taxon>Bacillati</taxon>
        <taxon>Bacillota</taxon>
        <taxon>Clostridia</taxon>
        <taxon>Peptostreptococcales</taxon>
        <taxon>Peptostreptococcaceae</taxon>
        <taxon>Terrisporobacter</taxon>
    </lineage>
</organism>
<proteinExistence type="predicted"/>
<accession>A0AAX2ZEX7</accession>
<dbReference type="AlphaFoldDB" id="A0AAX2ZEX7"/>
<evidence type="ECO:0000313" key="2">
    <source>
        <dbReference type="EMBL" id="UEL46252.1"/>
    </source>
</evidence>
<sequence>MLRTPLEYILVRTFPECAIVLLVGCYFLNLRISIKTLLKKTLILGIIQSGIRMLPISFGIHTIIGMALVLFMLVDMSKDTFINCIMALCKIFICLILSESIYVKILVDFLSVPKSSLINNYTIMGAIYSLPSLIIFVVLSILVKFILRKFQGVSSIEPNK</sequence>
<dbReference type="KEGG" id="tem:JW646_11360"/>
<evidence type="ECO:0000256" key="1">
    <source>
        <dbReference type="SAM" id="Phobius"/>
    </source>
</evidence>
<keyword evidence="1" id="KW-0812">Transmembrane</keyword>
<dbReference type="Proteomes" id="UP001198983">
    <property type="component" value="Chromosome"/>
</dbReference>
<reference evidence="2 3" key="1">
    <citation type="journal article" date="2023" name="Int. J. Syst. Evol. Microbiol.">
        <title>Terrisporobacter hibernicus sp. nov., isolated from bovine faeces in Northern Ireland.</title>
        <authorList>
            <person name="Mitchell M."/>
            <person name="Nguyen S.V."/>
            <person name="Connor M."/>
            <person name="Fairley D.J."/>
            <person name="Donoghue O."/>
            <person name="Marshall H."/>
            <person name="Koolman L."/>
            <person name="McMullan G."/>
            <person name="Schaffer K.E."/>
            <person name="McGrath J.W."/>
            <person name="Fanning S."/>
        </authorList>
    </citation>
    <scope>NUCLEOTIDE SEQUENCE [LARGE SCALE GENOMIC DNA]</scope>
    <source>
        <strain evidence="2 3">MCA3</strain>
    </source>
</reference>
<keyword evidence="1" id="KW-1133">Transmembrane helix</keyword>
<gene>
    <name evidence="2" type="ORF">JW646_11360</name>
</gene>
<evidence type="ECO:0000313" key="3">
    <source>
        <dbReference type="Proteomes" id="UP001198983"/>
    </source>
</evidence>
<protein>
    <submittedName>
        <fullName evidence="2">Uncharacterized protein</fullName>
    </submittedName>
</protein>
<dbReference type="RefSeq" id="WP_228415234.1">
    <property type="nucleotide sequence ID" value="NZ_CP081135.1"/>
</dbReference>
<name>A0AAX2ZEX7_9FIRM</name>